<dbReference type="InterPro" id="IPR051657">
    <property type="entry name" value="RNF168/RNF169_E3_ubiq-ligase"/>
</dbReference>
<evidence type="ECO:0000256" key="6">
    <source>
        <dbReference type="ARBA" id="ARBA00022786"/>
    </source>
</evidence>
<comment type="subcellular location">
    <subcellularLocation>
        <location evidence="2">Nucleus</location>
    </subcellularLocation>
</comment>
<dbReference type="PANTHER" id="PTHR23328:SF0">
    <property type="entry name" value="RING-TYPE DOMAIN-CONTAINING PROTEIN"/>
    <property type="match status" value="1"/>
</dbReference>
<dbReference type="Proteomes" id="UP000299102">
    <property type="component" value="Unassembled WGS sequence"/>
</dbReference>
<evidence type="ECO:0000256" key="3">
    <source>
        <dbReference type="ARBA" id="ARBA00012483"/>
    </source>
</evidence>
<reference evidence="8 9" key="1">
    <citation type="journal article" date="2019" name="Commun. Biol.">
        <title>The bagworm genome reveals a unique fibroin gene that provides high tensile strength.</title>
        <authorList>
            <person name="Kono N."/>
            <person name="Nakamura H."/>
            <person name="Ohtoshi R."/>
            <person name="Tomita M."/>
            <person name="Numata K."/>
            <person name="Arakawa K."/>
        </authorList>
    </citation>
    <scope>NUCLEOTIDE SEQUENCE [LARGE SCALE GENOMIC DNA]</scope>
</reference>
<dbReference type="Gene3D" id="3.30.40.10">
    <property type="entry name" value="Zinc/RING finger domain, C3HC4 (zinc finger)"/>
    <property type="match status" value="1"/>
</dbReference>
<dbReference type="GO" id="GO:0035861">
    <property type="term" value="C:site of double-strand break"/>
    <property type="evidence" value="ECO:0007669"/>
    <property type="project" value="TreeGrafter"/>
</dbReference>
<dbReference type="GO" id="GO:0061630">
    <property type="term" value="F:ubiquitin protein ligase activity"/>
    <property type="evidence" value="ECO:0007669"/>
    <property type="project" value="UniProtKB-EC"/>
</dbReference>
<keyword evidence="7" id="KW-0539">Nucleus</keyword>
<evidence type="ECO:0000256" key="1">
    <source>
        <dbReference type="ARBA" id="ARBA00000900"/>
    </source>
</evidence>
<dbReference type="EC" id="2.3.2.27" evidence="3"/>
<evidence type="ECO:0000256" key="5">
    <source>
        <dbReference type="ARBA" id="ARBA00022763"/>
    </source>
</evidence>
<keyword evidence="6" id="KW-0833">Ubl conjugation pathway</keyword>
<evidence type="ECO:0000313" key="8">
    <source>
        <dbReference type="EMBL" id="GBP22896.1"/>
    </source>
</evidence>
<keyword evidence="5" id="KW-0227">DNA damage</keyword>
<dbReference type="OrthoDB" id="426657at2759"/>
<gene>
    <name evidence="8" type="primary">rnf168</name>
    <name evidence="8" type="ORF">EVAR_95296_1</name>
</gene>
<accession>A0A4C1UAH8</accession>
<dbReference type="EMBL" id="BGZK01000145">
    <property type="protein sequence ID" value="GBP22896.1"/>
    <property type="molecule type" value="Genomic_DNA"/>
</dbReference>
<dbReference type="CDD" id="cd22249">
    <property type="entry name" value="UDM1_RNF168_RNF169-like"/>
    <property type="match status" value="1"/>
</dbReference>
<dbReference type="STRING" id="151549.A0A4C1UAH8"/>
<protein>
    <recommendedName>
        <fullName evidence="3">RING-type E3 ubiquitin transferase</fullName>
        <ecNumber evidence="3">2.3.2.27</ecNumber>
    </recommendedName>
</protein>
<evidence type="ECO:0000256" key="2">
    <source>
        <dbReference type="ARBA" id="ARBA00004123"/>
    </source>
</evidence>
<sequence length="599" mass="68243">MAAKSKKRSLGVENKLLNVENNALCCPLCRLRIGSWLRTSRKNKKLINVSLWNFLKDKFHKEVHTKLKGEDLALPEEKIVIRLSAPGEIRLEYEAELQRLRTERLKLEEKHFHDTETLVKKLQEEDLEAHKHYLERIEVDERLAKALQKRNIINGSNNIKIGTTGGTHKSCLKPTKIDSYLYKTNDQPITTKKQLLLSDKGIESTTPKIHAKKALNINGNKYSPEIVPSYGTFVKNLIDKKIRSVASLWNKDNGSQSTQKAVPMSNNKNQNISKCSVKQNSKQFQSLPVSLPYIGILNKKIPVVQSTETDSVDSMHQELCYFKPIEGTTPTSYKPSSGLPLRVPSKLAEQHLHPLTPKEEPSRVQYLESLCQLRNLSISNNLPSAFVLALKILQVKKETNALQETPTKADKNTKNKVIKTVLKSSYDGNKLTTRKCATSNRNKNNTSIDGITKLETENTLRRTRSIGSLPKINEITPKKAKVRDRKAISERKPYLRSDSKKVDCIRKLLNSPTPEPIKIDHHKVNLVMKNLSSPCCNVKKILEEQLQIEKMIEQEKKDLELARKMQAEWNGECPVRRVTRKRNLTAAYTLRPAKKLKAQ</sequence>
<dbReference type="InterPro" id="IPR013083">
    <property type="entry name" value="Znf_RING/FYVE/PHD"/>
</dbReference>
<dbReference type="PANTHER" id="PTHR23328">
    <property type="entry name" value="RING-TYPE DOMAIN-CONTAINING PROTEIN"/>
    <property type="match status" value="1"/>
</dbReference>
<organism evidence="8 9">
    <name type="scientific">Eumeta variegata</name>
    <name type="common">Bagworm moth</name>
    <name type="synonym">Eumeta japonica</name>
    <dbReference type="NCBI Taxonomy" id="151549"/>
    <lineage>
        <taxon>Eukaryota</taxon>
        <taxon>Metazoa</taxon>
        <taxon>Ecdysozoa</taxon>
        <taxon>Arthropoda</taxon>
        <taxon>Hexapoda</taxon>
        <taxon>Insecta</taxon>
        <taxon>Pterygota</taxon>
        <taxon>Neoptera</taxon>
        <taxon>Endopterygota</taxon>
        <taxon>Lepidoptera</taxon>
        <taxon>Glossata</taxon>
        <taxon>Ditrysia</taxon>
        <taxon>Tineoidea</taxon>
        <taxon>Psychidae</taxon>
        <taxon>Oiketicinae</taxon>
        <taxon>Eumeta</taxon>
    </lineage>
</organism>
<comment type="catalytic activity">
    <reaction evidence="1">
        <text>S-ubiquitinyl-[E2 ubiquitin-conjugating enzyme]-L-cysteine + [acceptor protein]-L-lysine = [E2 ubiquitin-conjugating enzyme]-L-cysteine + N(6)-ubiquitinyl-[acceptor protein]-L-lysine.</text>
        <dbReference type="EC" id="2.3.2.27"/>
    </reaction>
</comment>
<dbReference type="GO" id="GO:0006302">
    <property type="term" value="P:double-strand break repair"/>
    <property type="evidence" value="ECO:0007669"/>
    <property type="project" value="TreeGrafter"/>
</dbReference>
<dbReference type="GO" id="GO:0005634">
    <property type="term" value="C:nucleus"/>
    <property type="evidence" value="ECO:0007669"/>
    <property type="project" value="UniProtKB-SubCell"/>
</dbReference>
<dbReference type="AlphaFoldDB" id="A0A4C1UAH8"/>
<keyword evidence="9" id="KW-1185">Reference proteome</keyword>
<proteinExistence type="predicted"/>
<name>A0A4C1UAH8_EUMVA</name>
<evidence type="ECO:0000256" key="4">
    <source>
        <dbReference type="ARBA" id="ARBA00022679"/>
    </source>
</evidence>
<comment type="caution">
    <text evidence="8">The sequence shown here is derived from an EMBL/GenBank/DDBJ whole genome shotgun (WGS) entry which is preliminary data.</text>
</comment>
<evidence type="ECO:0000313" key="9">
    <source>
        <dbReference type="Proteomes" id="UP000299102"/>
    </source>
</evidence>
<evidence type="ECO:0000256" key="7">
    <source>
        <dbReference type="ARBA" id="ARBA00023242"/>
    </source>
</evidence>
<dbReference type="GO" id="GO:0031491">
    <property type="term" value="F:nucleosome binding"/>
    <property type="evidence" value="ECO:0007669"/>
    <property type="project" value="TreeGrafter"/>
</dbReference>
<keyword evidence="4" id="KW-0808">Transferase</keyword>